<keyword evidence="3" id="KW-0479">Metal-binding</keyword>
<dbReference type="PANTHER" id="PTHR10584">
    <property type="entry name" value="SUGAR KINASE"/>
    <property type="match status" value="1"/>
</dbReference>
<keyword evidence="3" id="KW-0963">Cytoplasm</keyword>
<dbReference type="InterPro" id="IPR011611">
    <property type="entry name" value="PfkB_dom"/>
</dbReference>
<keyword evidence="3" id="KW-0630">Potassium</keyword>
<feature type="binding site" evidence="3">
    <location>
        <begin position="38"/>
        <end position="42"/>
    </location>
    <ligand>
        <name>substrate</name>
    </ligand>
</feature>
<feature type="site" description="Important for substrate specificity" evidence="3">
    <location>
        <position position="10"/>
    </location>
</feature>
<feature type="domain" description="Carbohydrate kinase PfkB" evidence="5">
    <location>
        <begin position="2"/>
        <end position="292"/>
    </location>
</feature>
<feature type="binding site" evidence="3">
    <location>
        <position position="281"/>
    </location>
    <ligand>
        <name>K(+)</name>
        <dbReference type="ChEBI" id="CHEBI:29103"/>
    </ligand>
</feature>
<dbReference type="NCBIfam" id="TIGR02152">
    <property type="entry name" value="D_ribokin_bact"/>
    <property type="match status" value="1"/>
</dbReference>
<sequence>MSIMVIGSFMMDLVIGAERAPQAGETVIGRSFDRFPGGKGANQAVAAARLGAKVSMAGKLGRDSFGEQFLQVLQQEGIERSDVLVDGEAPTGVGNIVLEQGGQNRIIVVPGANMKFTAEETRRLEAGIKASRMLIMQLEMELEVVVQAADIADKCGIPVILNPAPARPLPRDLLRKITYLTPNESELALLTGIAADTEENLILGAQKLRDQGVACVIVTLAEKGALVADSTGVTRVEGYPVEPVDTVAAGDSFNGALAAELIRGASVQEAVRFANAVGALTVTRHGAIPSLPRREEVELFLQERKTGA</sequence>
<dbReference type="InterPro" id="IPR017583">
    <property type="entry name" value="Tagatose/fructose_Pkinase"/>
</dbReference>
<feature type="binding site" evidence="3">
    <location>
        <position position="139"/>
    </location>
    <ligand>
        <name>substrate</name>
    </ligand>
</feature>
<evidence type="ECO:0000313" key="7">
    <source>
        <dbReference type="Proteomes" id="UP000743001"/>
    </source>
</evidence>
<dbReference type="InterPro" id="IPR011877">
    <property type="entry name" value="Ribokinase"/>
</dbReference>
<keyword evidence="3 4" id="KW-0547">Nucleotide-binding</keyword>
<dbReference type="GO" id="GO:0004747">
    <property type="term" value="F:ribokinase activity"/>
    <property type="evidence" value="ECO:0007669"/>
    <property type="project" value="UniProtKB-EC"/>
</dbReference>
<keyword evidence="1 3" id="KW-0808">Transferase</keyword>
<evidence type="ECO:0000259" key="5">
    <source>
        <dbReference type="Pfam" id="PF00294"/>
    </source>
</evidence>
<name>A0ABS6FMR1_9BACL</name>
<evidence type="ECO:0000256" key="4">
    <source>
        <dbReference type="PIRNR" id="PIRNR000535"/>
    </source>
</evidence>
<dbReference type="PROSITE" id="PS00584">
    <property type="entry name" value="PFKB_KINASES_2"/>
    <property type="match status" value="1"/>
</dbReference>
<feature type="binding site" evidence="3">
    <location>
        <position position="251"/>
    </location>
    <ligand>
        <name>substrate</name>
    </ligand>
</feature>
<comment type="function">
    <text evidence="3">Catalyzes the ATP-dependent phosphorylation of 2-deoxy-D-ribose to 2-deoxy-D-ribose 5-phosphate (dRib-5P), allowing the use of deoxyribose as the sole carbon source.</text>
</comment>
<comment type="subunit">
    <text evidence="3">Homodimer.</text>
</comment>
<keyword evidence="3 4" id="KW-0067">ATP-binding</keyword>
<dbReference type="Pfam" id="PF00294">
    <property type="entry name" value="PfkB"/>
    <property type="match status" value="1"/>
</dbReference>
<feature type="binding site" evidence="3">
    <location>
        <position position="290"/>
    </location>
    <ligand>
        <name>K(+)</name>
        <dbReference type="ChEBI" id="CHEBI:29103"/>
    </ligand>
</feature>
<feature type="binding site" evidence="3">
    <location>
        <position position="284"/>
    </location>
    <ligand>
        <name>K(+)</name>
        <dbReference type="ChEBI" id="CHEBI:29103"/>
    </ligand>
</feature>
<keyword evidence="4" id="KW-0423">Lactose metabolism</keyword>
<comment type="catalytic activity">
    <reaction evidence="3">
        <text>2-deoxy-D-ribose + ATP = 2-deoxy-D-ribose 5-phosphate + ADP + H(+)</text>
        <dbReference type="Rhea" id="RHEA:30871"/>
        <dbReference type="ChEBI" id="CHEBI:15378"/>
        <dbReference type="ChEBI" id="CHEBI:30616"/>
        <dbReference type="ChEBI" id="CHEBI:62877"/>
        <dbReference type="ChEBI" id="CHEBI:90761"/>
        <dbReference type="ChEBI" id="CHEBI:456216"/>
        <dbReference type="EC" id="2.7.1.229"/>
    </reaction>
</comment>
<comment type="cofactor">
    <cofactor evidence="3">
        <name>Mg(2+)</name>
        <dbReference type="ChEBI" id="CHEBI:18420"/>
    </cofactor>
</comment>
<comment type="caution">
    <text evidence="3">Lacks conserved residue(s) required for the propagation of feature annotation.</text>
</comment>
<proteinExistence type="inferred from homology"/>
<feature type="binding site" evidence="3">
    <location>
        <position position="275"/>
    </location>
    <ligand>
        <name>ATP</name>
        <dbReference type="ChEBI" id="CHEBI:30616"/>
    </ligand>
</feature>
<organism evidence="6 7">
    <name type="scientific">Paenibacillus brevis</name>
    <dbReference type="NCBI Taxonomy" id="2841508"/>
    <lineage>
        <taxon>Bacteria</taxon>
        <taxon>Bacillati</taxon>
        <taxon>Bacillota</taxon>
        <taxon>Bacilli</taxon>
        <taxon>Bacillales</taxon>
        <taxon>Paenibacillaceae</taxon>
        <taxon>Paenibacillus</taxon>
    </lineage>
</organism>
<comment type="similarity">
    <text evidence="4">Belongs to the carbohydrate kinase PfkB family. LacC subfamily.</text>
</comment>
<dbReference type="HAMAP" id="MF_01987">
    <property type="entry name" value="Ribokinase"/>
    <property type="match status" value="1"/>
</dbReference>
<comment type="subcellular location">
    <subcellularLocation>
        <location evidence="3">Cytoplasm</location>
    </subcellularLocation>
</comment>
<comment type="catalytic activity">
    <reaction evidence="4">
        <text>D-tagatofuranose 6-phosphate + ATP = D-tagatofuranose 1,6-bisphosphate + ADP + H(+)</text>
        <dbReference type="Rhea" id="RHEA:12420"/>
        <dbReference type="ChEBI" id="CHEBI:15378"/>
        <dbReference type="ChEBI" id="CHEBI:30616"/>
        <dbReference type="ChEBI" id="CHEBI:58694"/>
        <dbReference type="ChEBI" id="CHEBI:58695"/>
        <dbReference type="ChEBI" id="CHEBI:456216"/>
        <dbReference type="EC" id="2.7.1.144"/>
    </reaction>
</comment>
<gene>
    <name evidence="6" type="primary">rbsK</name>
    <name evidence="3" type="synonym">deoK</name>
    <name evidence="6" type="ORF">KQJ23_06590</name>
</gene>
<keyword evidence="7" id="KW-1185">Reference proteome</keyword>
<feature type="binding site" evidence="3">
    <location>
        <position position="286"/>
    </location>
    <ligand>
        <name>K(+)</name>
        <dbReference type="ChEBI" id="CHEBI:29103"/>
    </ligand>
</feature>
<dbReference type="Proteomes" id="UP000743001">
    <property type="component" value="Unassembled WGS sequence"/>
</dbReference>
<dbReference type="PANTHER" id="PTHR10584:SF166">
    <property type="entry name" value="RIBOKINASE"/>
    <property type="match status" value="1"/>
</dbReference>
<feature type="binding site" evidence="3">
    <location>
        <position position="247"/>
    </location>
    <ligand>
        <name>K(+)</name>
        <dbReference type="ChEBI" id="CHEBI:29103"/>
    </ligand>
</feature>
<feature type="binding site" evidence="3">
    <location>
        <begin position="10"/>
        <end position="12"/>
    </location>
    <ligand>
        <name>substrate</name>
    </ligand>
</feature>
<evidence type="ECO:0000256" key="1">
    <source>
        <dbReference type="ARBA" id="ARBA00022679"/>
    </source>
</evidence>
<feature type="active site" description="Proton acceptor" evidence="3">
    <location>
        <position position="251"/>
    </location>
</feature>
<dbReference type="EC" id="2.7.1.229" evidence="3"/>
<feature type="binding site" evidence="3">
    <location>
        <begin position="250"/>
        <end position="251"/>
    </location>
    <ligand>
        <name>ATP</name>
        <dbReference type="ChEBI" id="CHEBI:30616"/>
    </ligand>
</feature>
<feature type="binding site" evidence="3">
    <location>
        <position position="183"/>
    </location>
    <ligand>
        <name>ATP</name>
        <dbReference type="ChEBI" id="CHEBI:30616"/>
    </ligand>
</feature>
<keyword evidence="2 3" id="KW-0418">Kinase</keyword>
<comment type="caution">
    <text evidence="6">The sequence shown here is derived from an EMBL/GenBank/DDBJ whole genome shotgun (WGS) entry which is preliminary data.</text>
</comment>
<dbReference type="EMBL" id="JAHLQJ010000004">
    <property type="protein sequence ID" value="MBU5671499.1"/>
    <property type="molecule type" value="Genomic_DNA"/>
</dbReference>
<comment type="similarity">
    <text evidence="3">Belongs to the carbohydrate kinase PfkB family. Deoxyribokinase subfamily.</text>
</comment>
<evidence type="ECO:0000313" key="6">
    <source>
        <dbReference type="EMBL" id="MBU5671499.1"/>
    </source>
</evidence>
<reference evidence="6 7" key="1">
    <citation type="submission" date="2021-06" db="EMBL/GenBank/DDBJ databases">
        <authorList>
            <person name="Sun Q."/>
            <person name="Li D."/>
        </authorList>
    </citation>
    <scope>NUCLEOTIDE SEQUENCE [LARGE SCALE GENOMIC DNA]</scope>
    <source>
        <strain evidence="6 7">MSJ-6</strain>
    </source>
</reference>
<feature type="binding site" evidence="3">
    <location>
        <position position="245"/>
    </location>
    <ligand>
        <name>K(+)</name>
        <dbReference type="ChEBI" id="CHEBI:29103"/>
    </ligand>
</feature>
<comment type="pathway">
    <text evidence="4">Carbohydrate metabolism; D-tagatose 6-phosphate degradation; D-glyceraldehyde 3-phosphate and glycerone phosphate from D-tagatose 6-phosphate: step 1/2.</text>
</comment>
<dbReference type="PIRSF" id="PIRSF000535">
    <property type="entry name" value="1PFK/6PFK/LacC"/>
    <property type="match status" value="1"/>
</dbReference>
<keyword evidence="3" id="KW-0119">Carbohydrate metabolism</keyword>
<evidence type="ECO:0000256" key="3">
    <source>
        <dbReference type="HAMAP-Rule" id="MF_01987"/>
    </source>
</evidence>
<evidence type="ECO:0000256" key="2">
    <source>
        <dbReference type="ARBA" id="ARBA00022777"/>
    </source>
</evidence>
<accession>A0ABS6FMR1</accession>
<keyword evidence="3" id="KW-0460">Magnesium</keyword>
<protein>
    <recommendedName>
        <fullName evidence="3">Deoxyribokinase</fullName>
        <shortName evidence="3">dRK</shortName>
        <ecNumber evidence="3">2.7.1.229</ecNumber>
    </recommendedName>
    <alternativeName>
        <fullName evidence="3">ATP:2-deoxy-D-ribose 5-phosphotransferase</fullName>
    </alternativeName>
</protein>
<dbReference type="InterPro" id="IPR002173">
    <property type="entry name" value="Carboh/pur_kinase_PfkB_CS"/>
</dbReference>
<dbReference type="RefSeq" id="WP_216477962.1">
    <property type="nucleotide sequence ID" value="NZ_JAHLQJ010000004.1"/>
</dbReference>
<dbReference type="CDD" id="cd01174">
    <property type="entry name" value="ribokinase"/>
    <property type="match status" value="1"/>
</dbReference>